<evidence type="ECO:0000313" key="1">
    <source>
        <dbReference type="EMBL" id="UXD87214.1"/>
    </source>
</evidence>
<dbReference type="EMBL" id="CP054475">
    <property type="protein sequence ID" value="UXD87214.1"/>
    <property type="molecule type" value="Genomic_DNA"/>
</dbReference>
<accession>A0ABY6A8C6</accession>
<organism evidence="1 2">
    <name type="scientific">Thalassolituus hydrocarboniclasticus</name>
    <dbReference type="NCBI Taxonomy" id="2742796"/>
    <lineage>
        <taxon>Bacteria</taxon>
        <taxon>Pseudomonadati</taxon>
        <taxon>Pseudomonadota</taxon>
        <taxon>Gammaproteobacteria</taxon>
        <taxon>Oceanospirillales</taxon>
        <taxon>Oceanospirillaceae</taxon>
        <taxon>Thalassolituus</taxon>
    </lineage>
</organism>
<sequence>MYYDRLHLTRTLVKFLREHKHPNEKCVDIIADCLSELEKDREDLAYKVYEHFRSSCGLGRMGCFDDQGVSTVYDHENGECVETIYRALLVRWSQVMMSLAPKDSNK</sequence>
<keyword evidence="2" id="KW-1185">Reference proteome</keyword>
<dbReference type="RefSeq" id="WP_260999137.1">
    <property type="nucleotide sequence ID" value="NZ_CP054475.1"/>
</dbReference>
<name>A0ABY6A8C6_9GAMM</name>
<protein>
    <submittedName>
        <fullName evidence="1">Uncharacterized protein</fullName>
    </submittedName>
</protein>
<evidence type="ECO:0000313" key="2">
    <source>
        <dbReference type="Proteomes" id="UP001065322"/>
    </source>
</evidence>
<dbReference type="Proteomes" id="UP001065322">
    <property type="component" value="Chromosome"/>
</dbReference>
<gene>
    <name evidence="1" type="ORF">HUF19_07130</name>
</gene>
<reference evidence="2" key="1">
    <citation type="submission" date="2020-06" db="EMBL/GenBank/DDBJ databases">
        <title>Thalassolituus marinus alknpb1M-1, a hydrocarbon-degrading bacterium isolated from the deep-sea overlying water using an in-situ strategy from the South China Sea basin.</title>
        <authorList>
            <person name="Dong C."/>
            <person name="Chen Y."/>
            <person name="Shao Z."/>
        </authorList>
    </citation>
    <scope>NUCLEOTIDE SEQUENCE [LARGE SCALE GENOMIC DNA]</scope>
    <source>
        <strain evidence="2">alknpb1M-1</strain>
    </source>
</reference>
<proteinExistence type="predicted"/>